<reference evidence="1" key="1">
    <citation type="submission" date="2020-07" db="EMBL/GenBank/DDBJ databases">
        <title>The High-quality genome of the commercially important snow crab, Chionoecetes opilio.</title>
        <authorList>
            <person name="Jeong J.-H."/>
            <person name="Ryu S."/>
        </authorList>
    </citation>
    <scope>NUCLEOTIDE SEQUENCE</scope>
    <source>
        <strain evidence="1">MADBK_172401_WGS</strain>
        <tissue evidence="1">Digestive gland</tissue>
    </source>
</reference>
<evidence type="ECO:0000313" key="2">
    <source>
        <dbReference type="Proteomes" id="UP000770661"/>
    </source>
</evidence>
<comment type="caution">
    <text evidence="1">The sequence shown here is derived from an EMBL/GenBank/DDBJ whole genome shotgun (WGS) entry which is preliminary data.</text>
</comment>
<dbReference type="EMBL" id="JACEEZ010000992">
    <property type="protein sequence ID" value="KAG0729621.1"/>
    <property type="molecule type" value="Genomic_DNA"/>
</dbReference>
<protein>
    <submittedName>
        <fullName evidence="1">Uncharacterized protein</fullName>
    </submittedName>
</protein>
<sequence length="132" mass="13952">MVAGATGAASRQCRQNDGIARSTRCSAFCRVGRCVSRVLLSKATIGMLPPMLTSEELAVPNYLVAGAGTFDKTQGGRSLVRNMSRQHCSTHGNCLRTACRGSSVSEGDGVPLSTDISARLLQEIDNARHIGE</sequence>
<gene>
    <name evidence="1" type="ORF">GWK47_003429</name>
</gene>
<keyword evidence="2" id="KW-1185">Reference proteome</keyword>
<evidence type="ECO:0000313" key="1">
    <source>
        <dbReference type="EMBL" id="KAG0729621.1"/>
    </source>
</evidence>
<proteinExistence type="predicted"/>
<name>A0A8J4YW38_CHIOP</name>
<accession>A0A8J4YW38</accession>
<dbReference type="AlphaFoldDB" id="A0A8J4YW38"/>
<organism evidence="1 2">
    <name type="scientific">Chionoecetes opilio</name>
    <name type="common">Atlantic snow crab</name>
    <name type="synonym">Cancer opilio</name>
    <dbReference type="NCBI Taxonomy" id="41210"/>
    <lineage>
        <taxon>Eukaryota</taxon>
        <taxon>Metazoa</taxon>
        <taxon>Ecdysozoa</taxon>
        <taxon>Arthropoda</taxon>
        <taxon>Crustacea</taxon>
        <taxon>Multicrustacea</taxon>
        <taxon>Malacostraca</taxon>
        <taxon>Eumalacostraca</taxon>
        <taxon>Eucarida</taxon>
        <taxon>Decapoda</taxon>
        <taxon>Pleocyemata</taxon>
        <taxon>Brachyura</taxon>
        <taxon>Eubrachyura</taxon>
        <taxon>Majoidea</taxon>
        <taxon>Majidae</taxon>
        <taxon>Chionoecetes</taxon>
    </lineage>
</organism>
<dbReference type="Proteomes" id="UP000770661">
    <property type="component" value="Unassembled WGS sequence"/>
</dbReference>